<organism evidence="1 2">
    <name type="scientific">Paxillus rubicundulus Ve08.2h10</name>
    <dbReference type="NCBI Taxonomy" id="930991"/>
    <lineage>
        <taxon>Eukaryota</taxon>
        <taxon>Fungi</taxon>
        <taxon>Dikarya</taxon>
        <taxon>Basidiomycota</taxon>
        <taxon>Agaricomycotina</taxon>
        <taxon>Agaricomycetes</taxon>
        <taxon>Agaricomycetidae</taxon>
        <taxon>Boletales</taxon>
        <taxon>Paxilineae</taxon>
        <taxon>Paxillaceae</taxon>
        <taxon>Paxillus</taxon>
    </lineage>
</organism>
<dbReference type="EMBL" id="KN825140">
    <property type="protein sequence ID" value="KIK93967.1"/>
    <property type="molecule type" value="Genomic_DNA"/>
</dbReference>
<dbReference type="AlphaFoldDB" id="A0A0D0DA54"/>
<sequence length="81" mass="9194">MAVILKETGFNVDKLKAQCKGFKGMEGTTDCCFHQILFIQPNFVNVPTLLEALSQKKISKRGFKVVTLPKFHCELNFIEQC</sequence>
<reference evidence="1 2" key="1">
    <citation type="submission" date="2014-04" db="EMBL/GenBank/DDBJ databases">
        <authorList>
            <consortium name="DOE Joint Genome Institute"/>
            <person name="Kuo A."/>
            <person name="Kohler A."/>
            <person name="Jargeat P."/>
            <person name="Nagy L.G."/>
            <person name="Floudas D."/>
            <person name="Copeland A."/>
            <person name="Barry K.W."/>
            <person name="Cichocki N."/>
            <person name="Veneault-Fourrey C."/>
            <person name="LaButti K."/>
            <person name="Lindquist E.A."/>
            <person name="Lipzen A."/>
            <person name="Lundell T."/>
            <person name="Morin E."/>
            <person name="Murat C."/>
            <person name="Sun H."/>
            <person name="Tunlid A."/>
            <person name="Henrissat B."/>
            <person name="Grigoriev I.V."/>
            <person name="Hibbett D.S."/>
            <person name="Martin F."/>
            <person name="Nordberg H.P."/>
            <person name="Cantor M.N."/>
            <person name="Hua S.X."/>
        </authorList>
    </citation>
    <scope>NUCLEOTIDE SEQUENCE [LARGE SCALE GENOMIC DNA]</scope>
    <source>
        <strain evidence="1 2">Ve08.2h10</strain>
    </source>
</reference>
<evidence type="ECO:0000313" key="1">
    <source>
        <dbReference type="EMBL" id="KIK93967.1"/>
    </source>
</evidence>
<evidence type="ECO:0000313" key="2">
    <source>
        <dbReference type="Proteomes" id="UP000054538"/>
    </source>
</evidence>
<accession>A0A0D0DA54</accession>
<dbReference type="InParanoid" id="A0A0D0DA54"/>
<keyword evidence="2" id="KW-1185">Reference proteome</keyword>
<dbReference type="Proteomes" id="UP000054538">
    <property type="component" value="Unassembled WGS sequence"/>
</dbReference>
<name>A0A0D0DA54_9AGAM</name>
<protein>
    <submittedName>
        <fullName evidence="1">Uncharacterized protein</fullName>
    </submittedName>
</protein>
<dbReference type="HOGENOM" id="CLU_005726_9_3_1"/>
<proteinExistence type="predicted"/>
<reference evidence="2" key="2">
    <citation type="submission" date="2015-01" db="EMBL/GenBank/DDBJ databases">
        <title>Evolutionary Origins and Diversification of the Mycorrhizal Mutualists.</title>
        <authorList>
            <consortium name="DOE Joint Genome Institute"/>
            <consortium name="Mycorrhizal Genomics Consortium"/>
            <person name="Kohler A."/>
            <person name="Kuo A."/>
            <person name="Nagy L.G."/>
            <person name="Floudas D."/>
            <person name="Copeland A."/>
            <person name="Barry K.W."/>
            <person name="Cichocki N."/>
            <person name="Veneault-Fourrey C."/>
            <person name="LaButti K."/>
            <person name="Lindquist E.A."/>
            <person name="Lipzen A."/>
            <person name="Lundell T."/>
            <person name="Morin E."/>
            <person name="Murat C."/>
            <person name="Riley R."/>
            <person name="Ohm R."/>
            <person name="Sun H."/>
            <person name="Tunlid A."/>
            <person name="Henrissat B."/>
            <person name="Grigoriev I.V."/>
            <person name="Hibbett D.S."/>
            <person name="Martin F."/>
        </authorList>
    </citation>
    <scope>NUCLEOTIDE SEQUENCE [LARGE SCALE GENOMIC DNA]</scope>
    <source>
        <strain evidence="2">Ve08.2h10</strain>
    </source>
</reference>
<gene>
    <name evidence="1" type="ORF">PAXRUDRAFT_143896</name>
</gene>